<name>A0ABX2CH83_9BRAD</name>
<dbReference type="EMBL" id="JABFDN010000005">
    <property type="protein sequence ID" value="NPU66684.1"/>
    <property type="molecule type" value="Genomic_DNA"/>
</dbReference>
<accession>A0ABX2CH83</accession>
<dbReference type="Proteomes" id="UP000886476">
    <property type="component" value="Unassembled WGS sequence"/>
</dbReference>
<evidence type="ECO:0000313" key="4">
    <source>
        <dbReference type="Proteomes" id="UP000886476"/>
    </source>
</evidence>
<comment type="pathway">
    <text evidence="1">Siderophore biosynthesis.</text>
</comment>
<dbReference type="Pfam" id="PF13523">
    <property type="entry name" value="Acetyltransf_8"/>
    <property type="match status" value="1"/>
</dbReference>
<dbReference type="SUPFAM" id="SSF55729">
    <property type="entry name" value="Acyl-CoA N-acyltransferases (Nat)"/>
    <property type="match status" value="1"/>
</dbReference>
<dbReference type="InterPro" id="IPR019432">
    <property type="entry name" value="Acyltransferase_MbtK/IucB-like"/>
</dbReference>
<protein>
    <submittedName>
        <fullName evidence="3">Acetyltransferase</fullName>
    </submittedName>
</protein>
<reference evidence="3" key="1">
    <citation type="submission" date="2020-05" db="EMBL/GenBank/DDBJ databases">
        <title>Nod-independent and nitrogen-fixing Bradyrhizobium aeschynomene sp. nov. isolated from nodules of Aeschynomene indica.</title>
        <authorList>
            <person name="Zhang Z."/>
        </authorList>
    </citation>
    <scope>NUCLEOTIDE SEQUENCE</scope>
    <source>
        <strain evidence="3">83012</strain>
    </source>
</reference>
<keyword evidence="4" id="KW-1185">Reference proteome</keyword>
<dbReference type="SMART" id="SM01006">
    <property type="entry name" value="AlcB"/>
    <property type="match status" value="1"/>
</dbReference>
<evidence type="ECO:0000313" key="3">
    <source>
        <dbReference type="EMBL" id="NPU66684.1"/>
    </source>
</evidence>
<dbReference type="Gene3D" id="3.40.630.30">
    <property type="match status" value="1"/>
</dbReference>
<comment type="caution">
    <text evidence="3">The sequence shown here is derived from an EMBL/GenBank/DDBJ whole genome shotgun (WGS) entry which is preliminary data.</text>
</comment>
<proteinExistence type="predicted"/>
<evidence type="ECO:0000256" key="1">
    <source>
        <dbReference type="ARBA" id="ARBA00004924"/>
    </source>
</evidence>
<organism evidence="3 4">
    <name type="scientific">Bradyrhizobium aeschynomenes</name>
    <dbReference type="NCBI Taxonomy" id="2734909"/>
    <lineage>
        <taxon>Bacteria</taxon>
        <taxon>Pseudomonadati</taxon>
        <taxon>Pseudomonadota</taxon>
        <taxon>Alphaproteobacteria</taxon>
        <taxon>Hyphomicrobiales</taxon>
        <taxon>Nitrobacteraceae</taxon>
        <taxon>Bradyrhizobium</taxon>
    </lineage>
</organism>
<feature type="domain" description="Acyltransferase MbtK/IucB-like conserved" evidence="2">
    <location>
        <begin position="173"/>
        <end position="220"/>
    </location>
</feature>
<sequence>MDASTSFDARREAFQAGSETAMFVVRDNGAVRVLVDGAVLLSLQFDERRAALVASDRAGDPQRMVRALSAAAEALFAWHPSLDRLLLATGDWPAAESALARAGLAVTIDGAPVLLPELVMQRRDNWLTDAARPAFPLSYAMTDGRRHPRRPSKPAGRVYSRFIPWLSETVSFRVVDVERDLSLVHRWLNDPRVDAFWNEAGDLDKHRDYLSRILADPHMLPMIGCFGDHPFGYFELYWAKENRIAPFYDAADYDRGWHVIVGEDEFRGRDFITAWLPSLMHYMFLDDDRTMRIVGEPAAAHVQQLRNLDRAGFARIKNFDFPHKRATLVMLLRERFFGDRLWQPAAKDATPETQR</sequence>
<dbReference type="InterPro" id="IPR016181">
    <property type="entry name" value="Acyl_CoA_acyltransferase"/>
</dbReference>
<dbReference type="RefSeq" id="WP_172111777.1">
    <property type="nucleotide sequence ID" value="NZ_JABFDN010000005.1"/>
</dbReference>
<gene>
    <name evidence="3" type="ORF">HL667_16905</name>
</gene>
<evidence type="ECO:0000259" key="2">
    <source>
        <dbReference type="SMART" id="SM01006"/>
    </source>
</evidence>
<dbReference type="PANTHER" id="PTHR31438:SF1">
    <property type="entry name" value="LYSINE N-ACYLTRANSFERASE C17G9.06C-RELATED"/>
    <property type="match status" value="1"/>
</dbReference>
<dbReference type="PANTHER" id="PTHR31438">
    <property type="entry name" value="LYSINE N-ACYLTRANSFERASE C17G9.06C-RELATED"/>
    <property type="match status" value="1"/>
</dbReference>